<proteinExistence type="inferred from homology"/>
<accession>A0ABQ9J363</accession>
<comment type="cofactor">
    <cofactor evidence="1">
        <name>Mg(2+)</name>
        <dbReference type="ChEBI" id="CHEBI:18420"/>
    </cofactor>
</comment>
<evidence type="ECO:0000256" key="10">
    <source>
        <dbReference type="ARBA" id="ARBA00023158"/>
    </source>
</evidence>
<feature type="region of interest" description="Disordered" evidence="13">
    <location>
        <begin position="896"/>
        <end position="944"/>
    </location>
</feature>
<evidence type="ECO:0000256" key="2">
    <source>
        <dbReference type="ARBA" id="ARBA00009026"/>
    </source>
</evidence>
<feature type="compositionally biased region" description="Low complexity" evidence="13">
    <location>
        <begin position="907"/>
        <end position="916"/>
    </location>
</feature>
<dbReference type="EMBL" id="JAPWTJ010001418">
    <property type="protein sequence ID" value="KAJ8971921.1"/>
    <property type="molecule type" value="Genomic_DNA"/>
</dbReference>
<name>A0ABQ9J363_9CUCU</name>
<keyword evidence="6" id="KW-0949">S-adenosyl-L-methionine</keyword>
<dbReference type="PANTHER" id="PTHR21404:SF3">
    <property type="entry name" value="SMALL RNA 2'-O-METHYLTRANSFERASE"/>
    <property type="match status" value="1"/>
</dbReference>
<feature type="compositionally biased region" description="Basic and acidic residues" evidence="13">
    <location>
        <begin position="457"/>
        <end position="478"/>
    </location>
</feature>
<evidence type="ECO:0000256" key="7">
    <source>
        <dbReference type="ARBA" id="ARBA00022723"/>
    </source>
</evidence>
<keyword evidence="15" id="KW-1185">Reference proteome</keyword>
<dbReference type="Proteomes" id="UP001162164">
    <property type="component" value="Unassembled WGS sequence"/>
</dbReference>
<keyword evidence="9" id="KW-0694">RNA-binding</keyword>
<sequence length="944" mass="107499">MIIIFHYLSILIFQFLRNRKRIQFLQEIEDSITQENNSPKHEDLEYNLKFDPPVFRQRYGKVYEILLDEKWRKQVKTVVDFGCAEFGLFVFIKRLTSLNHIICVDIDEDTIKQHSWKVRPLTIEYLKRREQPLEISIYAGSIANPDYRLLKIDAVIAVEIVEHLYPDALEAFPYNIFGFIEPKLVIVTTPNADFNVLFSSDPKRFRHYDHKFEWSREQFEDWRWSRRTEHLGQCSQMAVFIKKDLLDPDHVSKMYCFPCSCGENSPCKGYDHRIQAHVQFYSKQVIQYEIEDEGEQFPSYNMYYKFIEKIEYPVECDGRGEDDKMMDDLKYRINTYGREWGRFYVEDRCRSEIPLGELLYGPNGCSITISELHKLLTTFGYRIEECTVQETGLVEDCLIYYPLPKEESSSSEASGYDSDVADVAKYNIGEESFSDWDEPFAKESCKPSESYQSSKDMTSRDSHLEAAADVDEEKKQDPLVDSGYQKSLSLVDDSPQTPQEDLEETDLFEETTSTPSLTSEDNKVHLKKVSVFEKASHSPSTDASRLKIDSNRVNELDRYRNMPSGRTFLNHPLPPPPPEIFRKSFLRERDALPGPSNAASRKRKKVKRGASTDVDDDSPLADVKSIATCILENTLNKINIVDRDELIEYAGPVVEVVAGAADDEERWELEELPDVQIADDLEPVPVVENGDLANNNRDVEGNNYIAQDEGDDNIGNDIVNDNLGIPEDLPQILEDNANIDNNNENVDVLQAIQDPLIVVNVEEAEGLQAAGNPEEILQDESVISKASREVLFDPDSEQDLLGEFDMPPAIHETEVHSLPNLWHNNDPNNHNLLLTGIRLGSTQDTLETDQDGFPNWLLQMLGAQGMLEEVTPPGSEEGSHFYCQGDGLGVHPSVVAVDVEDEEESSDTSTTNNTADYGEAEQNSSQDMSSLPEDSQINAQENPG</sequence>
<dbReference type="EC" id="2.1.1.386" evidence="11"/>
<evidence type="ECO:0000256" key="3">
    <source>
        <dbReference type="ARBA" id="ARBA00021330"/>
    </source>
</evidence>
<feature type="compositionally biased region" description="Polar residues" evidence="13">
    <location>
        <begin position="447"/>
        <end position="456"/>
    </location>
</feature>
<dbReference type="SUPFAM" id="SSF53335">
    <property type="entry name" value="S-adenosyl-L-methionine-dependent methyltransferases"/>
    <property type="match status" value="1"/>
</dbReference>
<evidence type="ECO:0000256" key="9">
    <source>
        <dbReference type="ARBA" id="ARBA00022884"/>
    </source>
</evidence>
<keyword evidence="8" id="KW-0460">Magnesium</keyword>
<keyword evidence="10" id="KW-0943">RNA-mediated gene silencing</keyword>
<evidence type="ECO:0000256" key="5">
    <source>
        <dbReference type="ARBA" id="ARBA00022679"/>
    </source>
</evidence>
<organism evidence="14 15">
    <name type="scientific">Molorchus minor</name>
    <dbReference type="NCBI Taxonomy" id="1323400"/>
    <lineage>
        <taxon>Eukaryota</taxon>
        <taxon>Metazoa</taxon>
        <taxon>Ecdysozoa</taxon>
        <taxon>Arthropoda</taxon>
        <taxon>Hexapoda</taxon>
        <taxon>Insecta</taxon>
        <taxon>Pterygota</taxon>
        <taxon>Neoptera</taxon>
        <taxon>Endopterygota</taxon>
        <taxon>Coleoptera</taxon>
        <taxon>Polyphaga</taxon>
        <taxon>Cucujiformia</taxon>
        <taxon>Chrysomeloidea</taxon>
        <taxon>Cerambycidae</taxon>
        <taxon>Lamiinae</taxon>
        <taxon>Monochamini</taxon>
        <taxon>Molorchus</taxon>
    </lineage>
</organism>
<evidence type="ECO:0000256" key="11">
    <source>
        <dbReference type="ARBA" id="ARBA00035025"/>
    </source>
</evidence>
<keyword evidence="7" id="KW-0479">Metal-binding</keyword>
<feature type="region of interest" description="Disordered" evidence="13">
    <location>
        <begin position="591"/>
        <end position="618"/>
    </location>
</feature>
<evidence type="ECO:0000256" key="8">
    <source>
        <dbReference type="ARBA" id="ARBA00022842"/>
    </source>
</evidence>
<feature type="compositionally biased region" description="Low complexity" evidence="13">
    <location>
        <begin position="510"/>
        <end position="519"/>
    </location>
</feature>
<dbReference type="PANTHER" id="PTHR21404">
    <property type="entry name" value="HEN1"/>
    <property type="match status" value="1"/>
</dbReference>
<feature type="compositionally biased region" description="Polar residues" evidence="13">
    <location>
        <begin position="484"/>
        <end position="499"/>
    </location>
</feature>
<feature type="compositionally biased region" description="Acidic residues" evidence="13">
    <location>
        <begin position="500"/>
        <end position="509"/>
    </location>
</feature>
<evidence type="ECO:0000313" key="14">
    <source>
        <dbReference type="EMBL" id="KAJ8971921.1"/>
    </source>
</evidence>
<feature type="region of interest" description="Disordered" evidence="13">
    <location>
        <begin position="438"/>
        <end position="521"/>
    </location>
</feature>
<keyword evidence="4" id="KW-0489">Methyltransferase</keyword>
<feature type="compositionally biased region" description="Polar residues" evidence="13">
    <location>
        <begin position="921"/>
        <end position="944"/>
    </location>
</feature>
<evidence type="ECO:0000256" key="12">
    <source>
        <dbReference type="ARBA" id="ARBA00048418"/>
    </source>
</evidence>
<evidence type="ECO:0000256" key="1">
    <source>
        <dbReference type="ARBA" id="ARBA00001946"/>
    </source>
</evidence>
<dbReference type="InterPro" id="IPR029063">
    <property type="entry name" value="SAM-dependent_MTases_sf"/>
</dbReference>
<dbReference type="InterPro" id="IPR026610">
    <property type="entry name" value="Hen1"/>
</dbReference>
<comment type="similarity">
    <text evidence="2">Belongs to the methyltransferase superfamily. HEN1 family.</text>
</comment>
<evidence type="ECO:0000256" key="4">
    <source>
        <dbReference type="ARBA" id="ARBA00022603"/>
    </source>
</evidence>
<keyword evidence="5" id="KW-0808">Transferase</keyword>
<dbReference type="Gene3D" id="3.40.50.150">
    <property type="entry name" value="Vaccinia Virus protein VP39"/>
    <property type="match status" value="1"/>
</dbReference>
<evidence type="ECO:0000256" key="6">
    <source>
        <dbReference type="ARBA" id="ARBA00022691"/>
    </source>
</evidence>
<evidence type="ECO:0000313" key="15">
    <source>
        <dbReference type="Proteomes" id="UP001162164"/>
    </source>
</evidence>
<comment type="caution">
    <text evidence="14">The sequence shown here is derived from an EMBL/GenBank/DDBJ whole genome shotgun (WGS) entry which is preliminary data.</text>
</comment>
<gene>
    <name evidence="14" type="ORF">NQ317_008705</name>
</gene>
<evidence type="ECO:0000256" key="13">
    <source>
        <dbReference type="SAM" id="MobiDB-lite"/>
    </source>
</evidence>
<comment type="catalytic activity">
    <reaction evidence="12">
        <text>small RNA 3'-end nucleotide + S-adenosyl-L-methionine = small RNA 3'-end 2'-O-methylnucleotide + S-adenosyl-L-homocysteine + H(+)</text>
        <dbReference type="Rhea" id="RHEA:37887"/>
        <dbReference type="Rhea" id="RHEA-COMP:10415"/>
        <dbReference type="Rhea" id="RHEA-COMP:10416"/>
        <dbReference type="ChEBI" id="CHEBI:15378"/>
        <dbReference type="ChEBI" id="CHEBI:57856"/>
        <dbReference type="ChEBI" id="CHEBI:59789"/>
        <dbReference type="ChEBI" id="CHEBI:74896"/>
        <dbReference type="ChEBI" id="CHEBI:74898"/>
        <dbReference type="EC" id="2.1.1.386"/>
    </reaction>
</comment>
<protein>
    <recommendedName>
        <fullName evidence="3">Small RNA 2'-O-methyltransferase</fullName>
        <ecNumber evidence="11">2.1.1.386</ecNumber>
    </recommendedName>
</protein>
<reference evidence="14" key="1">
    <citation type="journal article" date="2023" name="Insect Mol. Biol.">
        <title>Genome sequencing provides insights into the evolution of gene families encoding plant cell wall-degrading enzymes in longhorned beetles.</title>
        <authorList>
            <person name="Shin N.R."/>
            <person name="Okamura Y."/>
            <person name="Kirsch R."/>
            <person name="Pauchet Y."/>
        </authorList>
    </citation>
    <scope>NUCLEOTIDE SEQUENCE</scope>
    <source>
        <strain evidence="14">MMC_N1</strain>
    </source>
</reference>